<feature type="transmembrane region" description="Helical" evidence="5">
    <location>
        <begin position="20"/>
        <end position="41"/>
    </location>
</feature>
<keyword evidence="4 5" id="KW-0472">Membrane</keyword>
<keyword evidence="2 5" id="KW-0812">Transmembrane</keyword>
<keyword evidence="8" id="KW-1185">Reference proteome</keyword>
<proteinExistence type="predicted"/>
<keyword evidence="3 5" id="KW-1133">Transmembrane helix</keyword>
<evidence type="ECO:0000313" key="7">
    <source>
        <dbReference type="EMBL" id="UOF01247.1"/>
    </source>
</evidence>
<evidence type="ECO:0000256" key="1">
    <source>
        <dbReference type="ARBA" id="ARBA00004127"/>
    </source>
</evidence>
<dbReference type="Proteomes" id="UP000830116">
    <property type="component" value="Chromosome"/>
</dbReference>
<dbReference type="InterPro" id="IPR052964">
    <property type="entry name" value="Sporulation_signal_mat"/>
</dbReference>
<evidence type="ECO:0000256" key="4">
    <source>
        <dbReference type="ARBA" id="ARBA00023136"/>
    </source>
</evidence>
<dbReference type="RefSeq" id="WP_243537631.1">
    <property type="nucleotide sequence ID" value="NZ_CP093442.1"/>
</dbReference>
<evidence type="ECO:0000259" key="6">
    <source>
        <dbReference type="SMART" id="SM00752"/>
    </source>
</evidence>
<gene>
    <name evidence="7" type="ORF">MNR06_16250</name>
</gene>
<evidence type="ECO:0000313" key="8">
    <source>
        <dbReference type="Proteomes" id="UP000830116"/>
    </source>
</evidence>
<dbReference type="Pfam" id="PF05090">
    <property type="entry name" value="HTTM"/>
    <property type="match status" value="1"/>
</dbReference>
<protein>
    <submittedName>
        <fullName evidence="7">HTTM domain-containing protein</fullName>
    </submittedName>
</protein>
<dbReference type="InterPro" id="IPR011020">
    <property type="entry name" value="HTTM-like"/>
</dbReference>
<comment type="subcellular location">
    <subcellularLocation>
        <location evidence="1">Endomembrane system</location>
        <topology evidence="1">Multi-pass membrane protein</topology>
    </subcellularLocation>
</comment>
<dbReference type="PANTHER" id="PTHR39535">
    <property type="entry name" value="SPORULATION-DELAYING PROTEIN SDPB"/>
    <property type="match status" value="1"/>
</dbReference>
<feature type="domain" description="HTTM-like" evidence="6">
    <location>
        <begin position="15"/>
        <end position="284"/>
    </location>
</feature>
<reference evidence="7" key="1">
    <citation type="submission" date="2022-03" db="EMBL/GenBank/DDBJ databases">
        <title>Genome Identification and Characterization of new species Bdellovibrio reynosense LBG001 sp. nov. from a Mexico soil sample.</title>
        <authorList>
            <person name="Camilli A."/>
            <person name="Ajao Y."/>
            <person name="Guo X."/>
        </authorList>
    </citation>
    <scope>NUCLEOTIDE SEQUENCE</scope>
    <source>
        <strain evidence="7">LBG001</strain>
    </source>
</reference>
<name>A0ABY4CBI3_9BACT</name>
<dbReference type="PANTHER" id="PTHR39535:SF2">
    <property type="entry name" value="HTTM DOMAIN-CONTAINING PROTEIN"/>
    <property type="match status" value="1"/>
</dbReference>
<dbReference type="EMBL" id="CP093442">
    <property type="protein sequence ID" value="UOF01247.1"/>
    <property type="molecule type" value="Genomic_DNA"/>
</dbReference>
<evidence type="ECO:0000256" key="5">
    <source>
        <dbReference type="SAM" id="Phobius"/>
    </source>
</evidence>
<feature type="transmembrane region" description="Helical" evidence="5">
    <location>
        <begin position="81"/>
        <end position="114"/>
    </location>
</feature>
<organism evidence="7 8">
    <name type="scientific">Bdellovibrio reynosensis</name>
    <dbReference type="NCBI Taxonomy" id="2835041"/>
    <lineage>
        <taxon>Bacteria</taxon>
        <taxon>Pseudomonadati</taxon>
        <taxon>Bdellovibrionota</taxon>
        <taxon>Bdellovibrionia</taxon>
        <taxon>Bdellovibrionales</taxon>
        <taxon>Pseudobdellovibrionaceae</taxon>
        <taxon>Bdellovibrio</taxon>
    </lineage>
</organism>
<sequence length="305" mass="35100">MKLKTITKSVNDFFFLPQPIHSVALLRIGLGIILLLNWFSIWKHLEFFWGVDAIVSLETAVKMGNPLRFNIFELLPNDPKIVALIAVIHLVGIVGMTLGLYTRTSIVLAFFTLVSFHSRNHFILNSADVVMRNFLFLLFFSPSGEIFSVDAWLNRKKEKSLECSPWALRLMQIQFSIIYISTVMFKMKGNLWADGTAIYIATRLDEFVRVPLSILNSILVIKLLTWSTLVVEFALGTLIWIKELRYWVLLAGLGLHLGIEITMHIPLFEWIMIVTMIVMVDSRDIQKVIEAARIYRMKWNRPAQA</sequence>
<evidence type="ECO:0000256" key="3">
    <source>
        <dbReference type="ARBA" id="ARBA00022989"/>
    </source>
</evidence>
<feature type="transmembrane region" description="Helical" evidence="5">
    <location>
        <begin position="219"/>
        <end position="241"/>
    </location>
</feature>
<dbReference type="SMART" id="SM00752">
    <property type="entry name" value="HTTM"/>
    <property type="match status" value="1"/>
</dbReference>
<dbReference type="InterPro" id="IPR053934">
    <property type="entry name" value="HTTM_dom"/>
</dbReference>
<feature type="transmembrane region" description="Helical" evidence="5">
    <location>
        <begin position="261"/>
        <end position="280"/>
    </location>
</feature>
<accession>A0ABY4CBI3</accession>
<evidence type="ECO:0000256" key="2">
    <source>
        <dbReference type="ARBA" id="ARBA00022692"/>
    </source>
</evidence>